<sequence>MTQPSDHHIIASQPDEVRRELTVKRDEKKQHTVQTIGQSYPTTLEDLWEACTQADRLERWFAPVSGDLQLGGRYHVEGNASGEVVACDPPRSFTVTWENAGDSSQLAVRLTPEGDRVRLTLEHEHTGDADSEFWTQFGPGATGVGWDLALLGLALHLVAGKDRPDDPSAFARTGPAQQFIRAASGRWAEASVRAGTPEEDATAAANRTTAFYLGEEPA</sequence>
<dbReference type="Pfam" id="PF08327">
    <property type="entry name" value="AHSA1"/>
    <property type="match status" value="1"/>
</dbReference>
<dbReference type="Gene3D" id="3.30.530.20">
    <property type="match status" value="1"/>
</dbReference>
<comment type="similarity">
    <text evidence="1">Belongs to the AHA1 family.</text>
</comment>
<dbReference type="SUPFAM" id="SSF55961">
    <property type="entry name" value="Bet v1-like"/>
    <property type="match status" value="1"/>
</dbReference>
<accession>A0A839DUV1</accession>
<comment type="caution">
    <text evidence="3">The sequence shown here is derived from an EMBL/GenBank/DDBJ whole genome shotgun (WGS) entry which is preliminary data.</text>
</comment>
<reference evidence="3 4" key="1">
    <citation type="submission" date="2020-07" db="EMBL/GenBank/DDBJ databases">
        <title>Sequencing the genomes of 1000 actinobacteria strains.</title>
        <authorList>
            <person name="Klenk H.-P."/>
        </authorList>
    </citation>
    <scope>NUCLEOTIDE SEQUENCE [LARGE SCALE GENOMIC DNA]</scope>
    <source>
        <strain evidence="3 4">DSM 45975</strain>
    </source>
</reference>
<dbReference type="AlphaFoldDB" id="A0A839DUV1"/>
<dbReference type="Proteomes" id="UP000569329">
    <property type="component" value="Unassembled WGS sequence"/>
</dbReference>
<evidence type="ECO:0000256" key="1">
    <source>
        <dbReference type="ARBA" id="ARBA00006817"/>
    </source>
</evidence>
<protein>
    <submittedName>
        <fullName evidence="3">Uncharacterized protein YndB with AHSA1/START domain</fullName>
    </submittedName>
</protein>
<evidence type="ECO:0000313" key="3">
    <source>
        <dbReference type="EMBL" id="MBA8824690.1"/>
    </source>
</evidence>
<gene>
    <name evidence="3" type="ORF">FHX42_002037</name>
</gene>
<feature type="domain" description="Activator of Hsp90 ATPase homologue 1/2-like C-terminal" evidence="2">
    <location>
        <begin position="42"/>
        <end position="133"/>
    </location>
</feature>
<dbReference type="InterPro" id="IPR023393">
    <property type="entry name" value="START-like_dom_sf"/>
</dbReference>
<dbReference type="RefSeq" id="WP_182543922.1">
    <property type="nucleotide sequence ID" value="NZ_JACGWZ010000002.1"/>
</dbReference>
<keyword evidence="4" id="KW-1185">Reference proteome</keyword>
<dbReference type="EMBL" id="JACGWZ010000002">
    <property type="protein sequence ID" value="MBA8824690.1"/>
    <property type="molecule type" value="Genomic_DNA"/>
</dbReference>
<evidence type="ECO:0000313" key="4">
    <source>
        <dbReference type="Proteomes" id="UP000569329"/>
    </source>
</evidence>
<name>A0A839DUV1_9PSEU</name>
<organism evidence="3 4">
    <name type="scientific">Halosaccharopolyspora lacisalsi</name>
    <dbReference type="NCBI Taxonomy" id="1000566"/>
    <lineage>
        <taxon>Bacteria</taxon>
        <taxon>Bacillati</taxon>
        <taxon>Actinomycetota</taxon>
        <taxon>Actinomycetes</taxon>
        <taxon>Pseudonocardiales</taxon>
        <taxon>Pseudonocardiaceae</taxon>
        <taxon>Halosaccharopolyspora</taxon>
    </lineage>
</organism>
<proteinExistence type="inferred from homology"/>
<evidence type="ECO:0000259" key="2">
    <source>
        <dbReference type="Pfam" id="PF08327"/>
    </source>
</evidence>
<dbReference type="InterPro" id="IPR013538">
    <property type="entry name" value="ASHA1/2-like_C"/>
</dbReference>